<name>A0A0A8ZFC6_ARUDO</name>
<protein>
    <submittedName>
        <fullName evidence="1">Uncharacterized protein</fullName>
    </submittedName>
</protein>
<reference evidence="1" key="1">
    <citation type="submission" date="2014-09" db="EMBL/GenBank/DDBJ databases">
        <authorList>
            <person name="Magalhaes I.L.F."/>
            <person name="Oliveira U."/>
            <person name="Santos F.R."/>
            <person name="Vidigal T.H.D.A."/>
            <person name="Brescovit A.D."/>
            <person name="Santos A.J."/>
        </authorList>
    </citation>
    <scope>NUCLEOTIDE SEQUENCE</scope>
    <source>
        <tissue evidence="1">Shoot tissue taken approximately 20 cm above the soil surface</tissue>
    </source>
</reference>
<dbReference type="AlphaFoldDB" id="A0A0A8ZFC6"/>
<sequence>MLQQDGSHKLVMFSYTDFPIFIYCRWHHSCHILHFSCSHV</sequence>
<reference evidence="1" key="2">
    <citation type="journal article" date="2015" name="Data Brief">
        <title>Shoot transcriptome of the giant reed, Arundo donax.</title>
        <authorList>
            <person name="Barrero R.A."/>
            <person name="Guerrero F.D."/>
            <person name="Moolhuijzen P."/>
            <person name="Goolsby J.A."/>
            <person name="Tidwell J."/>
            <person name="Bellgard S.E."/>
            <person name="Bellgard M.I."/>
        </authorList>
    </citation>
    <scope>NUCLEOTIDE SEQUENCE</scope>
    <source>
        <tissue evidence="1">Shoot tissue taken approximately 20 cm above the soil surface</tissue>
    </source>
</reference>
<proteinExistence type="predicted"/>
<dbReference type="EMBL" id="GBRH01259821">
    <property type="protein sequence ID" value="JAD38074.1"/>
    <property type="molecule type" value="Transcribed_RNA"/>
</dbReference>
<organism evidence="1">
    <name type="scientific">Arundo donax</name>
    <name type="common">Giant reed</name>
    <name type="synonym">Donax arundinaceus</name>
    <dbReference type="NCBI Taxonomy" id="35708"/>
    <lineage>
        <taxon>Eukaryota</taxon>
        <taxon>Viridiplantae</taxon>
        <taxon>Streptophyta</taxon>
        <taxon>Embryophyta</taxon>
        <taxon>Tracheophyta</taxon>
        <taxon>Spermatophyta</taxon>
        <taxon>Magnoliopsida</taxon>
        <taxon>Liliopsida</taxon>
        <taxon>Poales</taxon>
        <taxon>Poaceae</taxon>
        <taxon>PACMAD clade</taxon>
        <taxon>Arundinoideae</taxon>
        <taxon>Arundineae</taxon>
        <taxon>Arundo</taxon>
    </lineage>
</organism>
<accession>A0A0A8ZFC6</accession>
<evidence type="ECO:0000313" key="1">
    <source>
        <dbReference type="EMBL" id="JAD38074.1"/>
    </source>
</evidence>